<reference evidence="7" key="1">
    <citation type="journal article" date="2018" name="Nat. Microbiol.">
        <title>Leveraging single-cell genomics to expand the fungal tree of life.</title>
        <authorList>
            <person name="Ahrendt S.R."/>
            <person name="Quandt C.A."/>
            <person name="Ciobanu D."/>
            <person name="Clum A."/>
            <person name="Salamov A."/>
            <person name="Andreopoulos B."/>
            <person name="Cheng J.F."/>
            <person name="Woyke T."/>
            <person name="Pelin A."/>
            <person name="Henrissat B."/>
            <person name="Reynolds N.K."/>
            <person name="Benny G.L."/>
            <person name="Smith M.E."/>
            <person name="James T.Y."/>
            <person name="Grigoriev I.V."/>
        </authorList>
    </citation>
    <scope>NUCLEOTIDE SEQUENCE [LARGE SCALE GENOMIC DNA]</scope>
    <source>
        <strain evidence="7">CSF55</strain>
    </source>
</reference>
<evidence type="ECO:0000256" key="3">
    <source>
        <dbReference type="ARBA" id="ARBA00022806"/>
    </source>
</evidence>
<feature type="non-terminal residue" evidence="6">
    <location>
        <position position="74"/>
    </location>
</feature>
<dbReference type="GO" id="GO:0005524">
    <property type="term" value="F:ATP binding"/>
    <property type="evidence" value="ECO:0007669"/>
    <property type="project" value="UniProtKB-KW"/>
</dbReference>
<sequence>VSLLRSLIKHKYLNVEIGSVDGFQGREKEAVIISLVRSNDHNDIGFLSETRRTNVAITRAKRHVCIIGNSETLT</sequence>
<dbReference type="Gene3D" id="3.40.50.300">
    <property type="entry name" value="P-loop containing nucleotide triphosphate hydrolases"/>
    <property type="match status" value="1"/>
</dbReference>
<gene>
    <name evidence="6" type="ORF">ROZALSC1DRAFT_7893</name>
</gene>
<evidence type="ECO:0000256" key="1">
    <source>
        <dbReference type="ARBA" id="ARBA00022741"/>
    </source>
</evidence>
<keyword evidence="1" id="KW-0547">Nucleotide-binding</keyword>
<feature type="non-terminal residue" evidence="6">
    <location>
        <position position="1"/>
    </location>
</feature>
<dbReference type="EMBL" id="ML004973">
    <property type="protein sequence ID" value="RKP21247.1"/>
    <property type="molecule type" value="Genomic_DNA"/>
</dbReference>
<protein>
    <recommendedName>
        <fullName evidence="5">DNA2/NAM7 helicase-like C-terminal domain-containing protein</fullName>
    </recommendedName>
</protein>
<feature type="domain" description="DNA2/NAM7 helicase-like C-terminal" evidence="5">
    <location>
        <begin position="1"/>
        <end position="70"/>
    </location>
</feature>
<dbReference type="InterPro" id="IPR050534">
    <property type="entry name" value="Coronavir_polyprotein_1ab"/>
</dbReference>
<evidence type="ECO:0000259" key="5">
    <source>
        <dbReference type="Pfam" id="PF13087"/>
    </source>
</evidence>
<dbReference type="SUPFAM" id="SSF52540">
    <property type="entry name" value="P-loop containing nucleoside triphosphate hydrolases"/>
    <property type="match status" value="1"/>
</dbReference>
<dbReference type="InterPro" id="IPR047187">
    <property type="entry name" value="SF1_C_Upf1"/>
</dbReference>
<dbReference type="PANTHER" id="PTHR43788:SF8">
    <property type="entry name" value="DNA-BINDING PROTEIN SMUBP-2"/>
    <property type="match status" value="1"/>
</dbReference>
<evidence type="ECO:0000256" key="4">
    <source>
        <dbReference type="ARBA" id="ARBA00022840"/>
    </source>
</evidence>
<dbReference type="Proteomes" id="UP000281549">
    <property type="component" value="Unassembled WGS sequence"/>
</dbReference>
<dbReference type="AlphaFoldDB" id="A0A4P9YNH0"/>
<evidence type="ECO:0000256" key="2">
    <source>
        <dbReference type="ARBA" id="ARBA00022801"/>
    </source>
</evidence>
<keyword evidence="4" id="KW-0067">ATP-binding</keyword>
<accession>A0A4P9YNH0</accession>
<evidence type="ECO:0000313" key="7">
    <source>
        <dbReference type="Proteomes" id="UP000281549"/>
    </source>
</evidence>
<keyword evidence="2" id="KW-0378">Hydrolase</keyword>
<organism evidence="6 7">
    <name type="scientific">Rozella allomycis (strain CSF55)</name>
    <dbReference type="NCBI Taxonomy" id="988480"/>
    <lineage>
        <taxon>Eukaryota</taxon>
        <taxon>Fungi</taxon>
        <taxon>Fungi incertae sedis</taxon>
        <taxon>Cryptomycota</taxon>
        <taxon>Cryptomycota incertae sedis</taxon>
        <taxon>Rozella</taxon>
    </lineage>
</organism>
<proteinExistence type="predicted"/>
<dbReference type="GO" id="GO:0016787">
    <property type="term" value="F:hydrolase activity"/>
    <property type="evidence" value="ECO:0007669"/>
    <property type="project" value="UniProtKB-KW"/>
</dbReference>
<dbReference type="PANTHER" id="PTHR43788">
    <property type="entry name" value="DNA2/NAM7 HELICASE FAMILY MEMBER"/>
    <property type="match status" value="1"/>
</dbReference>
<dbReference type="CDD" id="cd18808">
    <property type="entry name" value="SF1_C_Upf1"/>
    <property type="match status" value="1"/>
</dbReference>
<name>A0A4P9YNH0_ROZAC</name>
<evidence type="ECO:0000313" key="6">
    <source>
        <dbReference type="EMBL" id="RKP21247.1"/>
    </source>
</evidence>
<dbReference type="Pfam" id="PF13087">
    <property type="entry name" value="AAA_12"/>
    <property type="match status" value="1"/>
</dbReference>
<dbReference type="GO" id="GO:0043139">
    <property type="term" value="F:5'-3' DNA helicase activity"/>
    <property type="evidence" value="ECO:0007669"/>
    <property type="project" value="TreeGrafter"/>
</dbReference>
<dbReference type="InterPro" id="IPR027417">
    <property type="entry name" value="P-loop_NTPase"/>
</dbReference>
<dbReference type="InterPro" id="IPR041679">
    <property type="entry name" value="DNA2/NAM7-like_C"/>
</dbReference>
<keyword evidence="3" id="KW-0347">Helicase</keyword>